<dbReference type="PANTHER" id="PTHR23508:SF10">
    <property type="entry name" value="CARBOXYLIC ACID TRANSPORTER PROTEIN HOMOLOG"/>
    <property type="match status" value="1"/>
</dbReference>
<feature type="transmembrane region" description="Helical" evidence="5">
    <location>
        <begin position="21"/>
        <end position="45"/>
    </location>
</feature>
<feature type="transmembrane region" description="Helical" evidence="5">
    <location>
        <begin position="84"/>
        <end position="101"/>
    </location>
</feature>
<evidence type="ECO:0000256" key="4">
    <source>
        <dbReference type="ARBA" id="ARBA00023136"/>
    </source>
</evidence>
<feature type="transmembrane region" description="Helical" evidence="5">
    <location>
        <begin position="419"/>
        <end position="437"/>
    </location>
</feature>
<sequence length="468" mass="50500">MFEELDRRTSLTGNQKRIVAAAVLGDMLEFFDYFLIGFVLAFVVGPWGLTFGQSAIILLSSGFGAIGGAYFWGWMADRIGRRPVFNLTILNFSIATGILALTPDNGWIFLTIFRFVVGFGVGGLYCVDLPLVQEFMPSKKRGLIGGLVTVFIPVGVLLGSIFGAYLAPEIGWRGLFAAGVLPGLLVFLVRIWVPESPRWLARQGRPEEARESLAWALEVPPESLPLPRPEDYAEPNTRWTDLFRYPRSLVVSWFGNLGAQTGVYGVTLWAPTLFMLILHVPPAQASKMMIGLTLGGLVGRVSFALLSEGIGRRRAGGLLGFGAAAMIALAGVYHDQIWFGFSALWLLLIVGFFFADGGFAVVGPYAAEVWPAQLRTSGMGSAYGFGGIGKVIGPLGLALVVGSSNVIKPEASVENVLPAFLYLASWFVLAGAVYLFLGIETKGRSIEEIDRDLHVQDSAARPAVAPGE</sequence>
<feature type="transmembrane region" description="Helical" evidence="5">
    <location>
        <begin position="288"/>
        <end position="306"/>
    </location>
</feature>
<dbReference type="Gene3D" id="1.20.1250.20">
    <property type="entry name" value="MFS general substrate transporter like domains"/>
    <property type="match status" value="1"/>
</dbReference>
<gene>
    <name evidence="7" type="ORF">E2C06_08800</name>
</gene>
<dbReference type="GO" id="GO:0005886">
    <property type="term" value="C:plasma membrane"/>
    <property type="evidence" value="ECO:0007669"/>
    <property type="project" value="TreeGrafter"/>
</dbReference>
<feature type="transmembrane region" description="Helical" evidence="5">
    <location>
        <begin position="262"/>
        <end position="282"/>
    </location>
</feature>
<evidence type="ECO:0000313" key="8">
    <source>
        <dbReference type="Proteomes" id="UP000295096"/>
    </source>
</evidence>
<name>A0A4R5QK79_9PROT</name>
<evidence type="ECO:0000256" key="3">
    <source>
        <dbReference type="ARBA" id="ARBA00022989"/>
    </source>
</evidence>
<dbReference type="InterPro" id="IPR005829">
    <property type="entry name" value="Sugar_transporter_CS"/>
</dbReference>
<dbReference type="SUPFAM" id="SSF103473">
    <property type="entry name" value="MFS general substrate transporter"/>
    <property type="match status" value="1"/>
</dbReference>
<dbReference type="PANTHER" id="PTHR23508">
    <property type="entry name" value="CARBOXYLIC ACID TRANSPORTER PROTEIN HOMOLOG"/>
    <property type="match status" value="1"/>
</dbReference>
<feature type="transmembrane region" description="Helical" evidence="5">
    <location>
        <begin position="51"/>
        <end position="72"/>
    </location>
</feature>
<dbReference type="AlphaFoldDB" id="A0A4R5QK79"/>
<reference evidence="7 8" key="1">
    <citation type="journal article" date="2016" name="J. Microbiol.">
        <title>Dankookia rubra gen. nov., sp. nov., an alphaproteobacterium isolated from sediment of a shallow stream.</title>
        <authorList>
            <person name="Kim W.H."/>
            <person name="Kim D.H."/>
            <person name="Kang K."/>
            <person name="Ahn T.Y."/>
        </authorList>
    </citation>
    <scope>NUCLEOTIDE SEQUENCE [LARGE SCALE GENOMIC DNA]</scope>
    <source>
        <strain evidence="7 8">JCM30602</strain>
    </source>
</reference>
<evidence type="ECO:0000256" key="1">
    <source>
        <dbReference type="ARBA" id="ARBA00004141"/>
    </source>
</evidence>
<feature type="transmembrane region" description="Helical" evidence="5">
    <location>
        <begin position="383"/>
        <end position="407"/>
    </location>
</feature>
<evidence type="ECO:0000256" key="5">
    <source>
        <dbReference type="SAM" id="Phobius"/>
    </source>
</evidence>
<dbReference type="RefSeq" id="WP_133288223.1">
    <property type="nucleotide sequence ID" value="NZ_SMSJ01000007.1"/>
</dbReference>
<feature type="transmembrane region" description="Helical" evidence="5">
    <location>
        <begin position="315"/>
        <end position="333"/>
    </location>
</feature>
<dbReference type="PROSITE" id="PS50850">
    <property type="entry name" value="MFS"/>
    <property type="match status" value="1"/>
</dbReference>
<dbReference type="PROSITE" id="PS00217">
    <property type="entry name" value="SUGAR_TRANSPORT_2"/>
    <property type="match status" value="1"/>
</dbReference>
<dbReference type="CDD" id="cd17316">
    <property type="entry name" value="MFS_SV2_like"/>
    <property type="match status" value="1"/>
</dbReference>
<comment type="subcellular location">
    <subcellularLocation>
        <location evidence="1">Membrane</location>
        <topology evidence="1">Multi-pass membrane protein</topology>
    </subcellularLocation>
</comment>
<dbReference type="Proteomes" id="UP000295096">
    <property type="component" value="Unassembled WGS sequence"/>
</dbReference>
<evidence type="ECO:0000259" key="6">
    <source>
        <dbReference type="PROSITE" id="PS50850"/>
    </source>
</evidence>
<keyword evidence="2 5" id="KW-0812">Transmembrane</keyword>
<protein>
    <submittedName>
        <fullName evidence="7">MFS transporter</fullName>
    </submittedName>
</protein>
<accession>A0A4R5QK79</accession>
<feature type="domain" description="Major facilitator superfamily (MFS) profile" evidence="6">
    <location>
        <begin position="18"/>
        <end position="442"/>
    </location>
</feature>
<organism evidence="7 8">
    <name type="scientific">Dankookia rubra</name>
    <dbReference type="NCBI Taxonomy" id="1442381"/>
    <lineage>
        <taxon>Bacteria</taxon>
        <taxon>Pseudomonadati</taxon>
        <taxon>Pseudomonadota</taxon>
        <taxon>Alphaproteobacteria</taxon>
        <taxon>Acetobacterales</taxon>
        <taxon>Roseomonadaceae</taxon>
        <taxon>Dankookia</taxon>
    </lineage>
</organism>
<evidence type="ECO:0000256" key="2">
    <source>
        <dbReference type="ARBA" id="ARBA00022692"/>
    </source>
</evidence>
<dbReference type="InterPro" id="IPR005828">
    <property type="entry name" value="MFS_sugar_transport-like"/>
</dbReference>
<dbReference type="InterPro" id="IPR020846">
    <property type="entry name" value="MFS_dom"/>
</dbReference>
<dbReference type="Pfam" id="PF00083">
    <property type="entry name" value="Sugar_tr"/>
    <property type="match status" value="1"/>
</dbReference>
<dbReference type="GO" id="GO:0046943">
    <property type="term" value="F:carboxylic acid transmembrane transporter activity"/>
    <property type="evidence" value="ECO:0007669"/>
    <property type="project" value="TreeGrafter"/>
</dbReference>
<evidence type="ECO:0000313" key="7">
    <source>
        <dbReference type="EMBL" id="TDH63077.1"/>
    </source>
</evidence>
<feature type="transmembrane region" description="Helical" evidence="5">
    <location>
        <begin position="339"/>
        <end position="362"/>
    </location>
</feature>
<dbReference type="InterPro" id="IPR036259">
    <property type="entry name" value="MFS_trans_sf"/>
</dbReference>
<keyword evidence="4 5" id="KW-0472">Membrane</keyword>
<keyword evidence="8" id="KW-1185">Reference proteome</keyword>
<dbReference type="EMBL" id="SMSJ01000007">
    <property type="protein sequence ID" value="TDH63077.1"/>
    <property type="molecule type" value="Genomic_DNA"/>
</dbReference>
<comment type="caution">
    <text evidence="7">The sequence shown here is derived from an EMBL/GenBank/DDBJ whole genome shotgun (WGS) entry which is preliminary data.</text>
</comment>
<feature type="transmembrane region" description="Helical" evidence="5">
    <location>
        <begin position="107"/>
        <end position="131"/>
    </location>
</feature>
<feature type="transmembrane region" description="Helical" evidence="5">
    <location>
        <begin position="143"/>
        <end position="166"/>
    </location>
</feature>
<keyword evidence="3 5" id="KW-1133">Transmembrane helix</keyword>
<feature type="transmembrane region" description="Helical" evidence="5">
    <location>
        <begin position="172"/>
        <end position="193"/>
    </location>
</feature>
<dbReference type="OrthoDB" id="5368493at2"/>
<proteinExistence type="predicted"/>